<evidence type="ECO:0000313" key="1">
    <source>
        <dbReference type="EMBL" id="TEB19870.1"/>
    </source>
</evidence>
<feature type="non-terminal residue" evidence="1">
    <location>
        <position position="1"/>
    </location>
</feature>
<gene>
    <name evidence="1" type="ORF">FA13DRAFT_1645918</name>
</gene>
<dbReference type="AlphaFoldDB" id="A0A4Y7SDL6"/>
<evidence type="ECO:0008006" key="3">
    <source>
        <dbReference type="Google" id="ProtNLM"/>
    </source>
</evidence>
<sequence>RKTVAGLDAARYAAKEKVGLTSTDETLWKSTRSKTITNNRQKEFLWKLGHNTLKCSSFWEGKPGCEHMVDCPSCRVAKTAEHTLTDCQSSSQEIVWRLVG</sequence>
<accession>A0A4Y7SDL6</accession>
<protein>
    <recommendedName>
        <fullName evidence="3">Reverse transcriptase zinc-binding domain-containing protein</fullName>
    </recommendedName>
</protein>
<dbReference type="Proteomes" id="UP000298030">
    <property type="component" value="Unassembled WGS sequence"/>
</dbReference>
<evidence type="ECO:0000313" key="2">
    <source>
        <dbReference type="Proteomes" id="UP000298030"/>
    </source>
</evidence>
<dbReference type="OrthoDB" id="2752996at2759"/>
<name>A0A4Y7SDL6_COPMI</name>
<reference evidence="1 2" key="1">
    <citation type="journal article" date="2019" name="Nat. Ecol. Evol.">
        <title>Megaphylogeny resolves global patterns of mushroom evolution.</title>
        <authorList>
            <person name="Varga T."/>
            <person name="Krizsan K."/>
            <person name="Foldi C."/>
            <person name="Dima B."/>
            <person name="Sanchez-Garcia M."/>
            <person name="Sanchez-Ramirez S."/>
            <person name="Szollosi G.J."/>
            <person name="Szarkandi J.G."/>
            <person name="Papp V."/>
            <person name="Albert L."/>
            <person name="Andreopoulos W."/>
            <person name="Angelini C."/>
            <person name="Antonin V."/>
            <person name="Barry K.W."/>
            <person name="Bougher N.L."/>
            <person name="Buchanan P."/>
            <person name="Buyck B."/>
            <person name="Bense V."/>
            <person name="Catcheside P."/>
            <person name="Chovatia M."/>
            <person name="Cooper J."/>
            <person name="Damon W."/>
            <person name="Desjardin D."/>
            <person name="Finy P."/>
            <person name="Geml J."/>
            <person name="Haridas S."/>
            <person name="Hughes K."/>
            <person name="Justo A."/>
            <person name="Karasinski D."/>
            <person name="Kautmanova I."/>
            <person name="Kiss B."/>
            <person name="Kocsube S."/>
            <person name="Kotiranta H."/>
            <person name="LaButti K.M."/>
            <person name="Lechner B.E."/>
            <person name="Liimatainen K."/>
            <person name="Lipzen A."/>
            <person name="Lukacs Z."/>
            <person name="Mihaltcheva S."/>
            <person name="Morgado L.N."/>
            <person name="Niskanen T."/>
            <person name="Noordeloos M.E."/>
            <person name="Ohm R.A."/>
            <person name="Ortiz-Santana B."/>
            <person name="Ovrebo C."/>
            <person name="Racz N."/>
            <person name="Riley R."/>
            <person name="Savchenko A."/>
            <person name="Shiryaev A."/>
            <person name="Soop K."/>
            <person name="Spirin V."/>
            <person name="Szebenyi C."/>
            <person name="Tomsovsky M."/>
            <person name="Tulloss R.E."/>
            <person name="Uehling J."/>
            <person name="Grigoriev I.V."/>
            <person name="Vagvolgyi C."/>
            <person name="Papp T."/>
            <person name="Martin F.M."/>
            <person name="Miettinen O."/>
            <person name="Hibbett D.S."/>
            <person name="Nagy L.G."/>
        </authorList>
    </citation>
    <scope>NUCLEOTIDE SEQUENCE [LARGE SCALE GENOMIC DNA]</scope>
    <source>
        <strain evidence="1 2">FP101781</strain>
    </source>
</reference>
<comment type="caution">
    <text evidence="1">The sequence shown here is derived from an EMBL/GenBank/DDBJ whole genome shotgun (WGS) entry which is preliminary data.</text>
</comment>
<dbReference type="EMBL" id="QPFP01000167">
    <property type="protein sequence ID" value="TEB19870.1"/>
    <property type="molecule type" value="Genomic_DNA"/>
</dbReference>
<organism evidence="1 2">
    <name type="scientific">Coprinellus micaceus</name>
    <name type="common">Glistening ink-cap mushroom</name>
    <name type="synonym">Coprinus micaceus</name>
    <dbReference type="NCBI Taxonomy" id="71717"/>
    <lineage>
        <taxon>Eukaryota</taxon>
        <taxon>Fungi</taxon>
        <taxon>Dikarya</taxon>
        <taxon>Basidiomycota</taxon>
        <taxon>Agaricomycotina</taxon>
        <taxon>Agaricomycetes</taxon>
        <taxon>Agaricomycetidae</taxon>
        <taxon>Agaricales</taxon>
        <taxon>Agaricineae</taxon>
        <taxon>Psathyrellaceae</taxon>
        <taxon>Coprinellus</taxon>
    </lineage>
</organism>
<proteinExistence type="predicted"/>
<keyword evidence="2" id="KW-1185">Reference proteome</keyword>